<accession>A0A2M6WVW1</accession>
<dbReference type="AlphaFoldDB" id="A0A2M6WVW1"/>
<dbReference type="Proteomes" id="UP000230481">
    <property type="component" value="Unassembled WGS sequence"/>
</dbReference>
<evidence type="ECO:0000313" key="2">
    <source>
        <dbReference type="Proteomes" id="UP000230481"/>
    </source>
</evidence>
<evidence type="ECO:0000313" key="1">
    <source>
        <dbReference type="EMBL" id="PIT96826.1"/>
    </source>
</evidence>
<gene>
    <name evidence="1" type="ORF">COT82_01145</name>
</gene>
<proteinExistence type="predicted"/>
<dbReference type="EMBL" id="PFAA01000024">
    <property type="protein sequence ID" value="PIT96826.1"/>
    <property type="molecule type" value="Genomic_DNA"/>
</dbReference>
<organism evidence="1 2">
    <name type="scientific">Candidatus Campbellbacteria bacterium CG10_big_fil_rev_8_21_14_0_10_35_52</name>
    <dbReference type="NCBI Taxonomy" id="1974527"/>
    <lineage>
        <taxon>Bacteria</taxon>
        <taxon>Candidatus Campbelliibacteriota</taxon>
    </lineage>
</organism>
<comment type="caution">
    <text evidence="1">The sequence shown here is derived from an EMBL/GenBank/DDBJ whole genome shotgun (WGS) entry which is preliminary data.</text>
</comment>
<name>A0A2M6WVW1_9BACT</name>
<sequence>MSKFEKINQKINLPDNIDTIDKQKEEIQNRIEIMSEDFNLENIPVDNECRMLMEAYKNTYASEELIRDLKYIEEKEKLYANRVGMGVEEWKKSKNKRDGERFEQLKTIIFNRNFKDPNIIAVRASEYDDYKNGIDNIIVNKKTGQVICAFDEITDDTKSRRYKEKEEKIKEINENGGATLKYGLTFEDSSDGPKPVLKEIKKVSIFILSLSRRELYEEIKNFEKSGKREKDLFANKFGKQAIEQLRNLPSYVSQELKEQWMHCF</sequence>
<reference evidence="2" key="1">
    <citation type="submission" date="2017-09" db="EMBL/GenBank/DDBJ databases">
        <title>Depth-based differentiation of microbial function through sediment-hosted aquifers and enrichment of novel symbionts in the deep terrestrial subsurface.</title>
        <authorList>
            <person name="Probst A.J."/>
            <person name="Ladd B."/>
            <person name="Jarett J.K."/>
            <person name="Geller-Mcgrath D.E."/>
            <person name="Sieber C.M.K."/>
            <person name="Emerson J.B."/>
            <person name="Anantharaman K."/>
            <person name="Thomas B.C."/>
            <person name="Malmstrom R."/>
            <person name="Stieglmeier M."/>
            <person name="Klingl A."/>
            <person name="Woyke T."/>
            <person name="Ryan C.M."/>
            <person name="Banfield J.F."/>
        </authorList>
    </citation>
    <scope>NUCLEOTIDE SEQUENCE [LARGE SCALE GENOMIC DNA]</scope>
</reference>
<protein>
    <submittedName>
        <fullName evidence="1">Uncharacterized protein</fullName>
    </submittedName>
</protein>